<dbReference type="Proteomes" id="UP001465976">
    <property type="component" value="Unassembled WGS sequence"/>
</dbReference>
<keyword evidence="3" id="KW-1185">Reference proteome</keyword>
<proteinExistence type="predicted"/>
<dbReference type="EMBL" id="JBAHYK010000545">
    <property type="protein sequence ID" value="KAL0573098.1"/>
    <property type="molecule type" value="Genomic_DNA"/>
</dbReference>
<feature type="compositionally biased region" description="Basic and acidic residues" evidence="1">
    <location>
        <begin position="1"/>
        <end position="10"/>
    </location>
</feature>
<evidence type="ECO:0000313" key="3">
    <source>
        <dbReference type="Proteomes" id="UP001465976"/>
    </source>
</evidence>
<feature type="region of interest" description="Disordered" evidence="1">
    <location>
        <begin position="1"/>
        <end position="35"/>
    </location>
</feature>
<organism evidence="2 3">
    <name type="scientific">Marasmius crinis-equi</name>
    <dbReference type="NCBI Taxonomy" id="585013"/>
    <lineage>
        <taxon>Eukaryota</taxon>
        <taxon>Fungi</taxon>
        <taxon>Dikarya</taxon>
        <taxon>Basidiomycota</taxon>
        <taxon>Agaricomycotina</taxon>
        <taxon>Agaricomycetes</taxon>
        <taxon>Agaricomycetidae</taxon>
        <taxon>Agaricales</taxon>
        <taxon>Marasmiineae</taxon>
        <taxon>Marasmiaceae</taxon>
        <taxon>Marasmius</taxon>
    </lineage>
</organism>
<feature type="compositionally biased region" description="Acidic residues" evidence="1">
    <location>
        <begin position="11"/>
        <end position="27"/>
    </location>
</feature>
<evidence type="ECO:0000313" key="2">
    <source>
        <dbReference type="EMBL" id="KAL0573098.1"/>
    </source>
</evidence>
<sequence>MSTMGRRDLDPGEDSLLEMDEASEGVDEPNLKRPRGTGVVDEIEEAVWKCQSIHERVVSQHDGDGDNFVSVLSGSMGGHTAISNYALFISDSHYCTFSEYASWIIHLSKTDGAVGVRVLSGFERGFVLEARVSSIDAGELSEGESMRAQRGGSTWLREATSILSSIPTALASLHPQSHHR</sequence>
<evidence type="ECO:0000256" key="1">
    <source>
        <dbReference type="SAM" id="MobiDB-lite"/>
    </source>
</evidence>
<comment type="caution">
    <text evidence="2">The sequence shown here is derived from an EMBL/GenBank/DDBJ whole genome shotgun (WGS) entry which is preliminary data.</text>
</comment>
<gene>
    <name evidence="2" type="ORF">V5O48_008870</name>
</gene>
<accession>A0ABR3FCS2</accession>
<reference evidence="2 3" key="1">
    <citation type="submission" date="2024-02" db="EMBL/GenBank/DDBJ databases">
        <title>A draft genome for the cacao thread blight pathogen Marasmius crinis-equi.</title>
        <authorList>
            <person name="Cohen S.P."/>
            <person name="Baruah I.K."/>
            <person name="Amoako-Attah I."/>
            <person name="Bukari Y."/>
            <person name="Meinhardt L.W."/>
            <person name="Bailey B.A."/>
        </authorList>
    </citation>
    <scope>NUCLEOTIDE SEQUENCE [LARGE SCALE GENOMIC DNA]</scope>
    <source>
        <strain evidence="2 3">GH-76</strain>
    </source>
</reference>
<protein>
    <submittedName>
        <fullName evidence="2">Uncharacterized protein</fullName>
    </submittedName>
</protein>
<name>A0ABR3FCS2_9AGAR</name>